<proteinExistence type="predicted"/>
<dbReference type="Proteomes" id="UP000603227">
    <property type="component" value="Unassembled WGS sequence"/>
</dbReference>
<dbReference type="EMBL" id="BNAT01000002">
    <property type="protein sequence ID" value="GHH83264.1"/>
    <property type="molecule type" value="Genomic_DNA"/>
</dbReference>
<reference evidence="2" key="1">
    <citation type="journal article" date="2014" name="Int. J. Syst. Evol. Microbiol.">
        <title>Complete genome sequence of Corynebacterium casei LMG S-19264T (=DSM 44701T), isolated from a smear-ripened cheese.</title>
        <authorList>
            <consortium name="US DOE Joint Genome Institute (JGI-PGF)"/>
            <person name="Walter F."/>
            <person name="Albersmeier A."/>
            <person name="Kalinowski J."/>
            <person name="Ruckert C."/>
        </authorList>
    </citation>
    <scope>NUCLEOTIDE SEQUENCE</scope>
    <source>
        <strain evidence="2">CGMCC 4.7403</strain>
    </source>
</reference>
<evidence type="ECO:0000313" key="2">
    <source>
        <dbReference type="EMBL" id="GHH83264.1"/>
    </source>
</evidence>
<gene>
    <name evidence="2" type="ORF">GCM10017771_09630</name>
</gene>
<dbReference type="AlphaFoldDB" id="A0A919GFR9"/>
<dbReference type="RefSeq" id="WP_189781074.1">
    <property type="nucleotide sequence ID" value="NZ_BNAT01000002.1"/>
</dbReference>
<comment type="caution">
    <text evidence="2">The sequence shown here is derived from an EMBL/GenBank/DDBJ whole genome shotgun (WGS) entry which is preliminary data.</text>
</comment>
<name>A0A919GFR9_9ACTN</name>
<protein>
    <submittedName>
        <fullName evidence="2">Uncharacterized protein</fullName>
    </submittedName>
</protein>
<evidence type="ECO:0000256" key="1">
    <source>
        <dbReference type="SAM" id="MobiDB-lite"/>
    </source>
</evidence>
<sequence>MRRDGDRGPRRQRGGRTSHLGDHTRAVHLLAAGTRWRAGHPRPFPEHHEAEHPEAAALTALGRTRYDAEHTTGSTPTHT</sequence>
<reference evidence="2" key="2">
    <citation type="submission" date="2020-09" db="EMBL/GenBank/DDBJ databases">
        <authorList>
            <person name="Sun Q."/>
            <person name="Zhou Y."/>
        </authorList>
    </citation>
    <scope>NUCLEOTIDE SEQUENCE</scope>
    <source>
        <strain evidence="2">CGMCC 4.7403</strain>
    </source>
</reference>
<organism evidence="2 3">
    <name type="scientific">Streptomyces capitiformicae</name>
    <dbReference type="NCBI Taxonomy" id="2014920"/>
    <lineage>
        <taxon>Bacteria</taxon>
        <taxon>Bacillati</taxon>
        <taxon>Actinomycetota</taxon>
        <taxon>Actinomycetes</taxon>
        <taxon>Kitasatosporales</taxon>
        <taxon>Streptomycetaceae</taxon>
        <taxon>Streptomyces</taxon>
    </lineage>
</organism>
<accession>A0A919GFR9</accession>
<keyword evidence="3" id="KW-1185">Reference proteome</keyword>
<evidence type="ECO:0000313" key="3">
    <source>
        <dbReference type="Proteomes" id="UP000603227"/>
    </source>
</evidence>
<feature type="region of interest" description="Disordered" evidence="1">
    <location>
        <begin position="1"/>
        <end position="25"/>
    </location>
</feature>